<dbReference type="Gene3D" id="3.40.50.150">
    <property type="entry name" value="Vaccinia Virus protein VP39"/>
    <property type="match status" value="1"/>
</dbReference>
<dbReference type="CDD" id="cd02440">
    <property type="entry name" value="AdoMet_MTases"/>
    <property type="match status" value="1"/>
</dbReference>
<evidence type="ECO:0000313" key="2">
    <source>
        <dbReference type="Proteomes" id="UP000325291"/>
    </source>
</evidence>
<accession>A0A5A9ZV85</accession>
<keyword evidence="1" id="KW-0489">Methyltransferase</keyword>
<name>A0A5A9ZV85_9RHOB</name>
<proteinExistence type="predicted"/>
<dbReference type="GO" id="GO:0008168">
    <property type="term" value="F:methyltransferase activity"/>
    <property type="evidence" value="ECO:0007669"/>
    <property type="project" value="UniProtKB-KW"/>
</dbReference>
<dbReference type="EMBL" id="VINQ01000001">
    <property type="protein sequence ID" value="KAA0920856.1"/>
    <property type="molecule type" value="Genomic_DNA"/>
</dbReference>
<evidence type="ECO:0000313" key="1">
    <source>
        <dbReference type="EMBL" id="KAA0920856.1"/>
    </source>
</evidence>
<dbReference type="AlphaFoldDB" id="A0A5A9ZV85"/>
<sequence length="204" mass="21912">MSKEYLDKVYELTEGGDSRALYAEWAETYEAELAANGYATPTRIATALARFSKDKSAPLLDYGCGTGLSGAALHKAGFTTIDGIDATPEMLEIARTKSVYRNLDLANPAQPAPITPGAHSMIAAIGVIGIGAAPLSLFDELMTALPRGGLFAFSFNDHSLEQPEYEAKIMEWTDGGASRLLCREHGDHIPGKDLKSNIYVLEKA</sequence>
<dbReference type="Pfam" id="PF13489">
    <property type="entry name" value="Methyltransf_23"/>
    <property type="match status" value="1"/>
</dbReference>
<dbReference type="Proteomes" id="UP000325291">
    <property type="component" value="Unassembled WGS sequence"/>
</dbReference>
<dbReference type="RefSeq" id="WP_111362387.1">
    <property type="nucleotide sequence ID" value="NZ_VINQ01000001.1"/>
</dbReference>
<keyword evidence="2" id="KW-1185">Reference proteome</keyword>
<keyword evidence="1" id="KW-0808">Transferase</keyword>
<comment type="caution">
    <text evidence="1">The sequence shown here is derived from an EMBL/GenBank/DDBJ whole genome shotgun (WGS) entry which is preliminary data.</text>
</comment>
<gene>
    <name evidence="1" type="ORF">FLO80_01380</name>
</gene>
<dbReference type="PANTHER" id="PTHR43861">
    <property type="entry name" value="TRANS-ACONITATE 2-METHYLTRANSFERASE-RELATED"/>
    <property type="match status" value="1"/>
</dbReference>
<reference evidence="1 2" key="1">
    <citation type="submission" date="2019-07" db="EMBL/GenBank/DDBJ databases">
        <title>Aquicoccus porphyridii gen. nov., sp. nov., isolated from a small marine red alga, Porphyridium marinum.</title>
        <authorList>
            <person name="Liu L."/>
        </authorList>
    </citation>
    <scope>NUCLEOTIDE SEQUENCE [LARGE SCALE GENOMIC DNA]</scope>
    <source>
        <strain evidence="1 2">L1 8-17</strain>
    </source>
</reference>
<protein>
    <submittedName>
        <fullName evidence="1">Methyltransferase domain-containing protein</fullName>
    </submittedName>
</protein>
<dbReference type="SUPFAM" id="SSF53335">
    <property type="entry name" value="S-adenosyl-L-methionine-dependent methyltransferases"/>
    <property type="match status" value="1"/>
</dbReference>
<dbReference type="InterPro" id="IPR029063">
    <property type="entry name" value="SAM-dependent_MTases_sf"/>
</dbReference>
<dbReference type="GO" id="GO:0032259">
    <property type="term" value="P:methylation"/>
    <property type="evidence" value="ECO:0007669"/>
    <property type="project" value="UniProtKB-KW"/>
</dbReference>
<organism evidence="1 2">
    <name type="scientific">Aquicoccus porphyridii</name>
    <dbReference type="NCBI Taxonomy" id="1852029"/>
    <lineage>
        <taxon>Bacteria</taxon>
        <taxon>Pseudomonadati</taxon>
        <taxon>Pseudomonadota</taxon>
        <taxon>Alphaproteobacteria</taxon>
        <taxon>Rhodobacterales</taxon>
        <taxon>Paracoccaceae</taxon>
        <taxon>Aquicoccus</taxon>
    </lineage>
</organism>